<dbReference type="Gene3D" id="2.60.120.260">
    <property type="entry name" value="Galactose-binding domain-like"/>
    <property type="match status" value="1"/>
</dbReference>
<keyword evidence="2" id="KW-0732">Signal</keyword>
<protein>
    <submittedName>
        <fullName evidence="4">Glycosyl hydrolase family protein</fullName>
    </submittedName>
</protein>
<dbReference type="EMBL" id="VATY01000005">
    <property type="protein sequence ID" value="TMM53416.1"/>
    <property type="molecule type" value="Genomic_DNA"/>
</dbReference>
<organism evidence="4 5">
    <name type="scientific">Maribacter algarum</name>
    <name type="common">ex Zhang et al. 2020</name>
    <dbReference type="NCBI Taxonomy" id="2578118"/>
    <lineage>
        <taxon>Bacteria</taxon>
        <taxon>Pseudomonadati</taxon>
        <taxon>Bacteroidota</taxon>
        <taxon>Flavobacteriia</taxon>
        <taxon>Flavobacteriales</taxon>
        <taxon>Flavobacteriaceae</taxon>
        <taxon>Maribacter</taxon>
    </lineage>
</organism>
<dbReference type="GO" id="GO:0005975">
    <property type="term" value="P:carbohydrate metabolic process"/>
    <property type="evidence" value="ECO:0007669"/>
    <property type="project" value="InterPro"/>
</dbReference>
<dbReference type="Pfam" id="PF00722">
    <property type="entry name" value="Glyco_hydro_16"/>
    <property type="match status" value="1"/>
</dbReference>
<proteinExistence type="inferred from homology"/>
<keyword evidence="4" id="KW-0378">Hydrolase</keyword>
<dbReference type="InterPro" id="IPR050546">
    <property type="entry name" value="Glycosyl_Hydrlase_16"/>
</dbReference>
<accession>A0A5S3PH28</accession>
<sequence>MKNLVVLVLIFIISGCVAQQSKNVFPASDPNNEGGWILNEEVSDEFEGKELDRNKWFIEGENGDYYIWKGRPPSQFVPHNVIVENGKLKLRTKWEPDYKFANENYADGGNNDAYGIFEGKPLPVTTAGVITKKRFLNGYMEVKSKAGNAAITAAFWGIGYEQELDIFEQMGNPKVKDGDITDTGSKSTIHDWSPPAERPTWAYTTKNNKLPFRVADDFHVYGAEWGEDYLKLYRDGKLIDEVTQDELGTDWVLNNPMEIWLDSEIFKWLGLPDKKELPVDFEIEYLRVWQKPNDNLLARQFFDFEGPILFEKNPRPLKMVPESSVPNDYQKFWEIDSLSSKYFRINEGDYYSGVNSLEFSGFGKNEKLETEKVVALSPKSAVNIPEGEYNLSLKVWLAQGRAVRKLYLSFENPKQEIPIDLTGLERRKWISIDKKISKTAASKIDDQFKIEVRKEDVPEIKAAKFYLDDIVITPINK</sequence>
<dbReference type="PROSITE" id="PS51257">
    <property type="entry name" value="PROKAR_LIPOPROTEIN"/>
    <property type="match status" value="1"/>
</dbReference>
<keyword evidence="5" id="KW-1185">Reference proteome</keyword>
<evidence type="ECO:0000313" key="4">
    <source>
        <dbReference type="EMBL" id="TMM53416.1"/>
    </source>
</evidence>
<comment type="caution">
    <text evidence="4">The sequence shown here is derived from an EMBL/GenBank/DDBJ whole genome shotgun (WGS) entry which is preliminary data.</text>
</comment>
<feature type="chain" id="PRO_5024403031" evidence="2">
    <location>
        <begin position="19"/>
        <end position="477"/>
    </location>
</feature>
<dbReference type="GO" id="GO:0004553">
    <property type="term" value="F:hydrolase activity, hydrolyzing O-glycosyl compounds"/>
    <property type="evidence" value="ECO:0007669"/>
    <property type="project" value="InterPro"/>
</dbReference>
<evidence type="ECO:0000256" key="1">
    <source>
        <dbReference type="ARBA" id="ARBA00006865"/>
    </source>
</evidence>
<reference evidence="4 5" key="1">
    <citation type="submission" date="2019-05" db="EMBL/GenBank/DDBJ databases">
        <authorList>
            <person name="Zhang J.-Y."/>
            <person name="Feg X."/>
            <person name="Du Z.-J."/>
        </authorList>
    </citation>
    <scope>NUCLEOTIDE SEQUENCE [LARGE SCALE GENOMIC DNA]</scope>
    <source>
        <strain evidence="4 5">RZ26</strain>
    </source>
</reference>
<dbReference type="Gene3D" id="2.60.120.200">
    <property type="match status" value="1"/>
</dbReference>
<evidence type="ECO:0000259" key="3">
    <source>
        <dbReference type="PROSITE" id="PS51762"/>
    </source>
</evidence>
<feature type="signal peptide" evidence="2">
    <location>
        <begin position="1"/>
        <end position="18"/>
    </location>
</feature>
<evidence type="ECO:0000256" key="2">
    <source>
        <dbReference type="SAM" id="SignalP"/>
    </source>
</evidence>
<dbReference type="InterPro" id="IPR000757">
    <property type="entry name" value="Beta-glucanase-like"/>
</dbReference>
<dbReference type="PROSITE" id="PS51762">
    <property type="entry name" value="GH16_2"/>
    <property type="match status" value="1"/>
</dbReference>
<dbReference type="Proteomes" id="UP000310314">
    <property type="component" value="Unassembled WGS sequence"/>
</dbReference>
<dbReference type="InterPro" id="IPR013320">
    <property type="entry name" value="ConA-like_dom_sf"/>
</dbReference>
<dbReference type="SUPFAM" id="SSF49899">
    <property type="entry name" value="Concanavalin A-like lectins/glucanases"/>
    <property type="match status" value="1"/>
</dbReference>
<evidence type="ECO:0000313" key="5">
    <source>
        <dbReference type="Proteomes" id="UP000310314"/>
    </source>
</evidence>
<dbReference type="PANTHER" id="PTHR10963">
    <property type="entry name" value="GLYCOSYL HYDROLASE-RELATED"/>
    <property type="match status" value="1"/>
</dbReference>
<dbReference type="RefSeq" id="WP_138659875.1">
    <property type="nucleotide sequence ID" value="NZ_VATY01000005.1"/>
</dbReference>
<dbReference type="AlphaFoldDB" id="A0A5S3PH28"/>
<name>A0A5S3PH28_9FLAO</name>
<dbReference type="OrthoDB" id="657277at2"/>
<dbReference type="PANTHER" id="PTHR10963:SF55">
    <property type="entry name" value="GLYCOSIDE HYDROLASE FAMILY 16 PROTEIN"/>
    <property type="match status" value="1"/>
</dbReference>
<comment type="similarity">
    <text evidence="1">Belongs to the glycosyl hydrolase 16 family.</text>
</comment>
<feature type="domain" description="GH16" evidence="3">
    <location>
        <begin position="18"/>
        <end position="294"/>
    </location>
</feature>
<gene>
    <name evidence="4" type="ORF">FEE95_20365</name>
</gene>